<feature type="compositionally biased region" description="Polar residues" evidence="1">
    <location>
        <begin position="50"/>
        <end position="63"/>
    </location>
</feature>
<keyword evidence="3" id="KW-1185">Reference proteome</keyword>
<organism evidence="2 3">
    <name type="scientific">Lentinus brumalis</name>
    <dbReference type="NCBI Taxonomy" id="2498619"/>
    <lineage>
        <taxon>Eukaryota</taxon>
        <taxon>Fungi</taxon>
        <taxon>Dikarya</taxon>
        <taxon>Basidiomycota</taxon>
        <taxon>Agaricomycotina</taxon>
        <taxon>Agaricomycetes</taxon>
        <taxon>Polyporales</taxon>
        <taxon>Polyporaceae</taxon>
        <taxon>Lentinus</taxon>
    </lineage>
</organism>
<feature type="compositionally biased region" description="Basic residues" evidence="1">
    <location>
        <begin position="309"/>
        <end position="320"/>
    </location>
</feature>
<evidence type="ECO:0000313" key="2">
    <source>
        <dbReference type="EMBL" id="RDX55839.1"/>
    </source>
</evidence>
<evidence type="ECO:0000313" key="3">
    <source>
        <dbReference type="Proteomes" id="UP000256964"/>
    </source>
</evidence>
<protein>
    <submittedName>
        <fullName evidence="2">Uncharacterized protein</fullName>
    </submittedName>
</protein>
<gene>
    <name evidence="2" type="ORF">OH76DRAFT_1477554</name>
</gene>
<feature type="compositionally biased region" description="Acidic residues" evidence="1">
    <location>
        <begin position="337"/>
        <end position="347"/>
    </location>
</feature>
<accession>A0A371DTH4</accession>
<feature type="region of interest" description="Disordered" evidence="1">
    <location>
        <begin position="306"/>
        <end position="380"/>
    </location>
</feature>
<reference evidence="2 3" key="1">
    <citation type="journal article" date="2018" name="Biotechnol. Biofuels">
        <title>Integrative visual omics of the white-rot fungus Polyporus brumalis exposes the biotechnological potential of its oxidative enzymes for delignifying raw plant biomass.</title>
        <authorList>
            <person name="Miyauchi S."/>
            <person name="Rancon A."/>
            <person name="Drula E."/>
            <person name="Hage H."/>
            <person name="Chaduli D."/>
            <person name="Favel A."/>
            <person name="Grisel S."/>
            <person name="Henrissat B."/>
            <person name="Herpoel-Gimbert I."/>
            <person name="Ruiz-Duenas F.J."/>
            <person name="Chevret D."/>
            <person name="Hainaut M."/>
            <person name="Lin J."/>
            <person name="Wang M."/>
            <person name="Pangilinan J."/>
            <person name="Lipzen A."/>
            <person name="Lesage-Meessen L."/>
            <person name="Navarro D."/>
            <person name="Riley R."/>
            <person name="Grigoriev I.V."/>
            <person name="Zhou S."/>
            <person name="Raouche S."/>
            <person name="Rosso M.N."/>
        </authorList>
    </citation>
    <scope>NUCLEOTIDE SEQUENCE [LARGE SCALE GENOMIC DNA]</scope>
    <source>
        <strain evidence="2 3">BRFM 1820</strain>
    </source>
</reference>
<dbReference type="OrthoDB" id="3226250at2759"/>
<name>A0A371DTH4_9APHY</name>
<dbReference type="Proteomes" id="UP000256964">
    <property type="component" value="Unassembled WGS sequence"/>
</dbReference>
<dbReference type="AlphaFoldDB" id="A0A371DTH4"/>
<sequence length="526" mass="61211">MYDYDEQRFVRDPVHFTGILEIRQLSWLTVEVIQEIEAELKARDVRARRSANNPRPQPSNCTLKSLYAPSPGFRSGKHKIKVKIEGYMHFTASHLLSEHVPNGLRITSDLPVPDTSTNRRRSYAVESMHVNTYALSRLYLARWTVHRVMRDIVELEHNSVPDEERTPPEDRSPDWYIDGYFKHFAYHSSGRQFRPVSADSDSDIDPETGGWMITGREHALRHVSRAEISSILAEHVEWLIHQTYQLHSSKASSRLFDPDKWRKQWLPDIRRTRQQAAAAGRPWGVWQGFEVPSEYTTEIDEIRWPESSRRKKRAAKKPRKPPSQLNATTWPAPPREAEDEDGMDVDESFYNPTTQRKYDSDFSVSSSDNEAPPTSDEEGDVNVGLATKLADPGIITLLPPSFRHLPPLPVSLKWNCTECDYVIDMLNLTQYDLDNSEIPHRTRDKLRSKQWKISRQEDEWVYKAFVHMVDKHHAEHLEEWGVTFRRVPGGWTAVWKDGRPSQSFGLRQVQKDERRWKDTVKAEELQ</sequence>
<dbReference type="EMBL" id="KZ857381">
    <property type="protein sequence ID" value="RDX55839.1"/>
    <property type="molecule type" value="Genomic_DNA"/>
</dbReference>
<evidence type="ECO:0000256" key="1">
    <source>
        <dbReference type="SAM" id="MobiDB-lite"/>
    </source>
</evidence>
<proteinExistence type="predicted"/>
<feature type="region of interest" description="Disordered" evidence="1">
    <location>
        <begin position="47"/>
        <end position="66"/>
    </location>
</feature>